<gene>
    <name evidence="2" type="ORF">A2Z42_02005</name>
</gene>
<dbReference type="GO" id="GO:0003899">
    <property type="term" value="F:DNA-directed RNA polymerase activity"/>
    <property type="evidence" value="ECO:0007669"/>
    <property type="project" value="InterPro"/>
</dbReference>
<accession>A0A1G1WHH5</accession>
<dbReference type="SUPFAM" id="SSF88659">
    <property type="entry name" value="Sigma3 and sigma4 domains of RNA polymerase sigma factors"/>
    <property type="match status" value="1"/>
</dbReference>
<reference evidence="2 3" key="1">
    <citation type="journal article" date="2016" name="Nat. Commun.">
        <title>Thousands of microbial genomes shed light on interconnected biogeochemical processes in an aquifer system.</title>
        <authorList>
            <person name="Anantharaman K."/>
            <person name="Brown C.T."/>
            <person name="Hug L.A."/>
            <person name="Sharon I."/>
            <person name="Castelle C.J."/>
            <person name="Probst A.J."/>
            <person name="Thomas B.C."/>
            <person name="Singh A."/>
            <person name="Wilkins M.J."/>
            <person name="Karaoz U."/>
            <person name="Brodie E.L."/>
            <person name="Williams K.H."/>
            <person name="Hubbard S.S."/>
            <person name="Banfield J.F."/>
        </authorList>
    </citation>
    <scope>NUCLEOTIDE SEQUENCE [LARGE SCALE GENOMIC DNA]</scope>
</reference>
<name>A0A1G1WHH5_9BACT</name>
<dbReference type="Pfam" id="PF03118">
    <property type="entry name" value="RNA_pol_A_CTD"/>
    <property type="match status" value="1"/>
</dbReference>
<proteinExistence type="predicted"/>
<sequence>MEEGIVIPCPHCGFDLFSEESELPIPAEQVTLTLHIIGDLKISCVSCSEEVGEHIASVLNGYADLVEDVIPLSKQPYRLLRNFVKTVNSLLSLTRVMTAEKGGKLSREQAVKLRYGLIDGKRRSLQQVGNEVNLTKSRVGQILALSMRMLRHPSRSKLIPQSFWQSPDTVKRLLERAETAETELVQGRTIVADLTEELERRTADLTALTDRLIQQGIIRVEQGEALDLRLDQLGLRSRTFNALNRSGINTVRQVLSKSPFEIMAVRNFGIVSFQDLSERLKTLNIDVTAFWGDDYERWL</sequence>
<dbReference type="GO" id="GO:0003677">
    <property type="term" value="F:DNA binding"/>
    <property type="evidence" value="ECO:0007669"/>
    <property type="project" value="InterPro"/>
</dbReference>
<dbReference type="Gene3D" id="1.10.10.10">
    <property type="entry name" value="Winged helix-like DNA-binding domain superfamily/Winged helix DNA-binding domain"/>
    <property type="match status" value="1"/>
</dbReference>
<feature type="domain" description="RNA polymerase alpha subunit C-terminal" evidence="1">
    <location>
        <begin position="223"/>
        <end position="281"/>
    </location>
</feature>
<dbReference type="GO" id="GO:0006351">
    <property type="term" value="P:DNA-templated transcription"/>
    <property type="evidence" value="ECO:0007669"/>
    <property type="project" value="InterPro"/>
</dbReference>
<dbReference type="AlphaFoldDB" id="A0A1G1WHH5"/>
<dbReference type="InterPro" id="IPR013324">
    <property type="entry name" value="RNA_pol_sigma_r3/r4-like"/>
</dbReference>
<protein>
    <recommendedName>
        <fullName evidence="1">RNA polymerase alpha subunit C-terminal domain-containing protein</fullName>
    </recommendedName>
</protein>
<dbReference type="SUPFAM" id="SSF47789">
    <property type="entry name" value="C-terminal domain of RNA polymerase alpha subunit"/>
    <property type="match status" value="1"/>
</dbReference>
<dbReference type="Gene3D" id="1.10.150.20">
    <property type="entry name" value="5' to 3' exonuclease, C-terminal subdomain"/>
    <property type="match status" value="1"/>
</dbReference>
<comment type="caution">
    <text evidence="2">The sequence shown here is derived from an EMBL/GenBank/DDBJ whole genome shotgun (WGS) entry which is preliminary data.</text>
</comment>
<organism evidence="2 3">
    <name type="scientific">Candidatus Woykebacteria bacterium RBG_19FT_COMBO_43_10</name>
    <dbReference type="NCBI Taxonomy" id="1802598"/>
    <lineage>
        <taxon>Bacteria</taxon>
        <taxon>Candidatus Woykeibacteriota</taxon>
    </lineage>
</organism>
<dbReference type="EMBL" id="MHCU01000047">
    <property type="protein sequence ID" value="OGY27175.1"/>
    <property type="molecule type" value="Genomic_DNA"/>
</dbReference>
<dbReference type="InterPro" id="IPR036388">
    <property type="entry name" value="WH-like_DNA-bd_sf"/>
</dbReference>
<dbReference type="Proteomes" id="UP000176645">
    <property type="component" value="Unassembled WGS sequence"/>
</dbReference>
<dbReference type="InterPro" id="IPR011260">
    <property type="entry name" value="RNAP_asu_C"/>
</dbReference>
<evidence type="ECO:0000259" key="1">
    <source>
        <dbReference type="Pfam" id="PF03118"/>
    </source>
</evidence>
<evidence type="ECO:0000313" key="3">
    <source>
        <dbReference type="Proteomes" id="UP000176645"/>
    </source>
</evidence>
<evidence type="ECO:0000313" key="2">
    <source>
        <dbReference type="EMBL" id="OGY27175.1"/>
    </source>
</evidence>